<protein>
    <submittedName>
        <fullName evidence="3">Uncharacterized protein</fullName>
    </submittedName>
</protein>
<name>E4KWW6_9FIRM</name>
<gene>
    <name evidence="3" type="ORF">HMPREF9286_1646</name>
</gene>
<accession>E4KWW6</accession>
<keyword evidence="2" id="KW-0472">Membrane</keyword>
<evidence type="ECO:0000313" key="3">
    <source>
        <dbReference type="EMBL" id="EFR33636.1"/>
    </source>
</evidence>
<evidence type="ECO:0000256" key="2">
    <source>
        <dbReference type="SAM" id="Phobius"/>
    </source>
</evidence>
<keyword evidence="2" id="KW-0812">Transmembrane</keyword>
<sequence length="174" mass="20594">MTKDKKEWLKTSLIIIILSIAFLVFKYNKLDTSNFAQVFNYKTLAILLGIISLSTLAVFFFVDEKRYKDTKSVFIYMIILIILFSGISYFRYKSLTGLSQHDLLVIETDLKKMLINFGIYMFAFFGTMLMITRNDKVAEEIEKEKEEAKKNIQKIKTNKKKKKKKEEKIRKRKK</sequence>
<evidence type="ECO:0000313" key="4">
    <source>
        <dbReference type="Proteomes" id="UP000003705"/>
    </source>
</evidence>
<keyword evidence="2" id="KW-1133">Transmembrane helix</keyword>
<organism evidence="3 4">
    <name type="scientific">Peptoniphilus harei ACS-146-V-Sch2b</name>
    <dbReference type="NCBI Taxonomy" id="908338"/>
    <lineage>
        <taxon>Bacteria</taxon>
        <taxon>Bacillati</taxon>
        <taxon>Bacillota</taxon>
        <taxon>Tissierellia</taxon>
        <taxon>Tissierellales</taxon>
        <taxon>Peptoniphilaceae</taxon>
        <taxon>Peptoniphilus</taxon>
    </lineage>
</organism>
<feature type="region of interest" description="Disordered" evidence="1">
    <location>
        <begin position="152"/>
        <end position="174"/>
    </location>
</feature>
<feature type="transmembrane region" description="Helical" evidence="2">
    <location>
        <begin position="39"/>
        <end position="61"/>
    </location>
</feature>
<dbReference type="AlphaFoldDB" id="E4KWW6"/>
<dbReference type="EMBL" id="AENP01000004">
    <property type="protein sequence ID" value="EFR33636.1"/>
    <property type="molecule type" value="Genomic_DNA"/>
</dbReference>
<comment type="caution">
    <text evidence="3">The sequence shown here is derived from an EMBL/GenBank/DDBJ whole genome shotgun (WGS) entry which is preliminary data.</text>
</comment>
<keyword evidence="4" id="KW-1185">Reference proteome</keyword>
<proteinExistence type="predicted"/>
<dbReference type="Proteomes" id="UP000003705">
    <property type="component" value="Unassembled WGS sequence"/>
</dbReference>
<dbReference type="OrthoDB" id="1699058at2"/>
<feature type="transmembrane region" description="Helical" evidence="2">
    <location>
        <begin position="112"/>
        <end position="131"/>
    </location>
</feature>
<reference evidence="3 4" key="1">
    <citation type="submission" date="2010-10" db="EMBL/GenBank/DDBJ databases">
        <authorList>
            <person name="Durkin A.S."/>
            <person name="Madupu R."/>
            <person name="Torralba M."/>
            <person name="Gillis M."/>
            <person name="Methe B."/>
            <person name="Sutton G."/>
            <person name="Nelson K.E."/>
        </authorList>
    </citation>
    <scope>NUCLEOTIDE SEQUENCE [LARGE SCALE GENOMIC DNA]</scope>
    <source>
        <strain evidence="3 4">ACS-146-V-Sch2b</strain>
    </source>
</reference>
<dbReference type="RefSeq" id="WP_005955151.1">
    <property type="nucleotide sequence ID" value="NZ_AENP01000004.1"/>
</dbReference>
<feature type="transmembrane region" description="Helical" evidence="2">
    <location>
        <begin position="7"/>
        <end position="27"/>
    </location>
</feature>
<evidence type="ECO:0000256" key="1">
    <source>
        <dbReference type="SAM" id="MobiDB-lite"/>
    </source>
</evidence>
<feature type="transmembrane region" description="Helical" evidence="2">
    <location>
        <begin position="73"/>
        <end position="92"/>
    </location>
</feature>